<evidence type="ECO:0000313" key="2">
    <source>
        <dbReference type="Proteomes" id="UP000030645"/>
    </source>
</evidence>
<sequence>MALFSSLFGCFSDSSRRVSESGEELEQRKPSGELAQLCSQTAKSKDKNKEVPPPILLSNFPVGMKFSLL</sequence>
<reference evidence="2" key="1">
    <citation type="submission" date="2013-01" db="EMBL/GenBank/DDBJ databases">
        <title>Draft Genome Sequence of a Mulberry Tree, Morus notabilis C.K. Schneid.</title>
        <authorList>
            <person name="He N."/>
            <person name="Zhao S."/>
        </authorList>
    </citation>
    <scope>NUCLEOTIDE SEQUENCE</scope>
</reference>
<accession>W9QV56</accession>
<evidence type="ECO:0000313" key="1">
    <source>
        <dbReference type="EMBL" id="EXB55125.1"/>
    </source>
</evidence>
<dbReference type="AlphaFoldDB" id="W9QV56"/>
<keyword evidence="2" id="KW-1185">Reference proteome</keyword>
<proteinExistence type="predicted"/>
<protein>
    <submittedName>
        <fullName evidence="1">Uncharacterized protein</fullName>
    </submittedName>
</protein>
<gene>
    <name evidence="1" type="ORF">L484_018051</name>
</gene>
<dbReference type="Proteomes" id="UP000030645">
    <property type="component" value="Unassembled WGS sequence"/>
</dbReference>
<dbReference type="EMBL" id="KE344222">
    <property type="protein sequence ID" value="EXB55125.1"/>
    <property type="molecule type" value="Genomic_DNA"/>
</dbReference>
<organism evidence="1 2">
    <name type="scientific">Morus notabilis</name>
    <dbReference type="NCBI Taxonomy" id="981085"/>
    <lineage>
        <taxon>Eukaryota</taxon>
        <taxon>Viridiplantae</taxon>
        <taxon>Streptophyta</taxon>
        <taxon>Embryophyta</taxon>
        <taxon>Tracheophyta</taxon>
        <taxon>Spermatophyta</taxon>
        <taxon>Magnoliopsida</taxon>
        <taxon>eudicotyledons</taxon>
        <taxon>Gunneridae</taxon>
        <taxon>Pentapetalae</taxon>
        <taxon>rosids</taxon>
        <taxon>fabids</taxon>
        <taxon>Rosales</taxon>
        <taxon>Moraceae</taxon>
        <taxon>Moreae</taxon>
        <taxon>Morus</taxon>
    </lineage>
</organism>
<name>W9QV56_9ROSA</name>